<dbReference type="Proteomes" id="UP000229641">
    <property type="component" value="Unassembled WGS sequence"/>
</dbReference>
<proteinExistence type="predicted"/>
<sequence length="108" mass="12677">MRDLVFKNLTSSGRRRKILTTSEVMEQNGVVTRIRRNFVYIVKKSNDAEKYNLLPRLYVLKCKDSRTSKEKFLCRIKGSLYTVKDDKLFFVIFSHSLHIDLTPSKCAK</sequence>
<gene>
    <name evidence="1" type="ORF">COV72_00790</name>
</gene>
<reference evidence="1 2" key="1">
    <citation type="submission" date="2017-09" db="EMBL/GenBank/DDBJ databases">
        <title>Depth-based differentiation of microbial function through sediment-hosted aquifers and enrichment of novel symbionts in the deep terrestrial subsurface.</title>
        <authorList>
            <person name="Probst A.J."/>
            <person name="Ladd B."/>
            <person name="Jarett J.K."/>
            <person name="Geller-Mcgrath D.E."/>
            <person name="Sieber C.M."/>
            <person name="Emerson J.B."/>
            <person name="Anantharaman K."/>
            <person name="Thomas B.C."/>
            <person name="Malmstrom R."/>
            <person name="Stieglmeier M."/>
            <person name="Klingl A."/>
            <person name="Woyke T."/>
            <person name="Ryan C.M."/>
            <person name="Banfield J.F."/>
        </authorList>
    </citation>
    <scope>NUCLEOTIDE SEQUENCE [LARGE SCALE GENOMIC DNA]</scope>
    <source>
        <strain evidence="1">CG11_big_fil_rev_8_21_14_0_20_42_13</strain>
    </source>
</reference>
<evidence type="ECO:0000313" key="2">
    <source>
        <dbReference type="Proteomes" id="UP000229641"/>
    </source>
</evidence>
<dbReference type="EMBL" id="PCWA01000014">
    <property type="protein sequence ID" value="PIQ89864.1"/>
    <property type="molecule type" value="Genomic_DNA"/>
</dbReference>
<comment type="caution">
    <text evidence="1">The sequence shown here is derived from an EMBL/GenBank/DDBJ whole genome shotgun (WGS) entry which is preliminary data.</text>
</comment>
<protein>
    <submittedName>
        <fullName evidence="1">Uncharacterized protein</fullName>
    </submittedName>
</protein>
<accession>A0A2H0M1R4</accession>
<evidence type="ECO:0000313" key="1">
    <source>
        <dbReference type="EMBL" id="PIQ89864.1"/>
    </source>
</evidence>
<dbReference type="AlphaFoldDB" id="A0A2H0M1R4"/>
<organism evidence="1 2">
    <name type="scientific">Candidatus Ghiorseimicrobium undicola</name>
    <dbReference type="NCBI Taxonomy" id="1974746"/>
    <lineage>
        <taxon>Bacteria</taxon>
        <taxon>Pseudomonadati</taxon>
        <taxon>Candidatus Omnitrophota</taxon>
        <taxon>Candidatus Ghiorseimicrobium</taxon>
    </lineage>
</organism>
<name>A0A2H0M1R4_9BACT</name>